<keyword evidence="2" id="KW-0472">Membrane</keyword>
<dbReference type="AlphaFoldDB" id="A0A399FEJ9"/>
<dbReference type="Gene3D" id="3.30.450.330">
    <property type="match status" value="1"/>
</dbReference>
<dbReference type="Gene3D" id="3.40.710.10">
    <property type="entry name" value="DD-peptidase/beta-lactamase superfamily"/>
    <property type="match status" value="1"/>
</dbReference>
<dbReference type="Proteomes" id="UP000266178">
    <property type="component" value="Unassembled WGS sequence"/>
</dbReference>
<proteinExistence type="predicted"/>
<sequence length="465" mass="49907">MTQATLSRAWVISLASLVFAGGLGYGLYTLYHNAPELIARANRIPTPPPPRGTLEAADGTPIATSTNDTVRLHPLGLSMSQVIGFGERANGKGLSGLERDLQATLATGSTVRLTLDPAVQAIAEQALWKWLQASGSDWGTALVMETRTGKLLAVANGPAFDPSAPRGNPQTNISWRNHAFSVPIEPGSTMKALTAAVLLQEGAATLDSRVDAPMWRKVGGWTINDVIQHPSVLTLREVLEYSSNVGISRLAERLPPDFLYNYMKKLHLADGKPLPAVTVAEPKLRPLAKWGAIEYANATFGQGFLITPLHLTAAYNALANNGVYLPPTLLEGQSVKGEPIFRPEVAQAIRTALGDNAEKIARSAFLPGYYVGGKTGTAQVVINGRYSPSVFSALYAGFIPADNPKVTVVVVFYHPKGERIHGAYIAAPVFHDIAAGLFALWGIPPDFHRLDQLESRNKTGKLANR</sequence>
<gene>
    <name evidence="4" type="primary">penA</name>
    <name evidence="4" type="ORF">Mgrana_00035</name>
</gene>
<protein>
    <submittedName>
        <fullName evidence="4">Putative peptidoglycan D,D-transpeptidase PenA</fullName>
        <ecNumber evidence="4">3.4.16.4</ecNumber>
    </submittedName>
</protein>
<feature type="domain" description="Penicillin-binding protein transpeptidase" evidence="3">
    <location>
        <begin position="139"/>
        <end position="434"/>
    </location>
</feature>
<dbReference type="InterPro" id="IPR050515">
    <property type="entry name" value="Beta-lactam/transpept"/>
</dbReference>
<dbReference type="Pfam" id="PF00905">
    <property type="entry name" value="Transpeptidase"/>
    <property type="match status" value="1"/>
</dbReference>
<accession>A0A399FEJ9</accession>
<dbReference type="InterPro" id="IPR012338">
    <property type="entry name" value="Beta-lactam/transpept-like"/>
</dbReference>
<dbReference type="EMBL" id="QWLB01000001">
    <property type="protein sequence ID" value="RIH93949.1"/>
    <property type="molecule type" value="Genomic_DNA"/>
</dbReference>
<dbReference type="GO" id="GO:0009002">
    <property type="term" value="F:serine-type D-Ala-D-Ala carboxypeptidase activity"/>
    <property type="evidence" value="ECO:0007669"/>
    <property type="project" value="UniProtKB-EC"/>
</dbReference>
<dbReference type="InterPro" id="IPR001460">
    <property type="entry name" value="PCN-bd_Tpept"/>
</dbReference>
<dbReference type="RefSeq" id="WP_119355580.1">
    <property type="nucleotide sequence ID" value="NZ_BJXM01000015.1"/>
</dbReference>
<dbReference type="EC" id="3.4.16.4" evidence="4"/>
<dbReference type="GO" id="GO:0071555">
    <property type="term" value="P:cell wall organization"/>
    <property type="evidence" value="ECO:0007669"/>
    <property type="project" value="TreeGrafter"/>
</dbReference>
<reference evidence="4 5" key="1">
    <citation type="submission" date="2018-08" db="EMBL/GenBank/DDBJ databases">
        <title>Meiothermus granaticius genome AF-68 sequencing project.</title>
        <authorList>
            <person name="Da Costa M.S."/>
            <person name="Albuquerque L."/>
            <person name="Raposo P."/>
            <person name="Froufe H.J.C."/>
            <person name="Barroso C.S."/>
            <person name="Egas C."/>
        </authorList>
    </citation>
    <scope>NUCLEOTIDE SEQUENCE [LARGE SCALE GENOMIC DNA]</scope>
    <source>
        <strain evidence="4 5">AF-68</strain>
    </source>
</reference>
<dbReference type="OrthoDB" id="9804124at2"/>
<keyword evidence="4" id="KW-0645">Protease</keyword>
<evidence type="ECO:0000259" key="3">
    <source>
        <dbReference type="Pfam" id="PF00905"/>
    </source>
</evidence>
<name>A0A399FEJ9_9DEIN</name>
<keyword evidence="4" id="KW-0121">Carboxypeptidase</keyword>
<keyword evidence="4" id="KW-0378">Hydrolase</keyword>
<dbReference type="PANTHER" id="PTHR30627:SF1">
    <property type="entry name" value="PEPTIDOGLYCAN D,D-TRANSPEPTIDASE FTSI"/>
    <property type="match status" value="1"/>
</dbReference>
<comment type="subcellular location">
    <subcellularLocation>
        <location evidence="1">Membrane</location>
    </subcellularLocation>
</comment>
<evidence type="ECO:0000313" key="5">
    <source>
        <dbReference type="Proteomes" id="UP000266178"/>
    </source>
</evidence>
<organism evidence="4 5">
    <name type="scientific">Meiothermus granaticius NBRC 107808</name>
    <dbReference type="NCBI Taxonomy" id="1227551"/>
    <lineage>
        <taxon>Bacteria</taxon>
        <taxon>Thermotogati</taxon>
        <taxon>Deinococcota</taxon>
        <taxon>Deinococci</taxon>
        <taxon>Thermales</taxon>
        <taxon>Thermaceae</taxon>
        <taxon>Meiothermus</taxon>
    </lineage>
</organism>
<evidence type="ECO:0000313" key="4">
    <source>
        <dbReference type="EMBL" id="RIH93949.1"/>
    </source>
</evidence>
<dbReference type="SUPFAM" id="SSF56601">
    <property type="entry name" value="beta-lactamase/transpeptidase-like"/>
    <property type="match status" value="1"/>
</dbReference>
<dbReference type="PANTHER" id="PTHR30627">
    <property type="entry name" value="PEPTIDOGLYCAN D,D-TRANSPEPTIDASE"/>
    <property type="match status" value="1"/>
</dbReference>
<dbReference type="GO" id="GO:0008658">
    <property type="term" value="F:penicillin binding"/>
    <property type="evidence" value="ECO:0007669"/>
    <property type="project" value="InterPro"/>
</dbReference>
<comment type="caution">
    <text evidence="4">The sequence shown here is derived from an EMBL/GenBank/DDBJ whole genome shotgun (WGS) entry which is preliminary data.</text>
</comment>
<keyword evidence="5" id="KW-1185">Reference proteome</keyword>
<dbReference type="Gene3D" id="3.90.1310.10">
    <property type="entry name" value="Penicillin-binding protein 2a (Domain 2)"/>
    <property type="match status" value="1"/>
</dbReference>
<evidence type="ECO:0000256" key="1">
    <source>
        <dbReference type="ARBA" id="ARBA00004370"/>
    </source>
</evidence>
<dbReference type="GO" id="GO:0005886">
    <property type="term" value="C:plasma membrane"/>
    <property type="evidence" value="ECO:0007669"/>
    <property type="project" value="TreeGrafter"/>
</dbReference>
<evidence type="ECO:0000256" key="2">
    <source>
        <dbReference type="ARBA" id="ARBA00023136"/>
    </source>
</evidence>